<dbReference type="Pfam" id="PF07872">
    <property type="entry name" value="DUF1659"/>
    <property type="match status" value="1"/>
</dbReference>
<dbReference type="InterPro" id="IPR012454">
    <property type="entry name" value="DUF1659"/>
</dbReference>
<gene>
    <name evidence="2" type="ORF">HNP65_001275</name>
</gene>
<evidence type="ECO:0000259" key="1">
    <source>
        <dbReference type="Pfam" id="PF07872"/>
    </source>
</evidence>
<organism evidence="2 3">
    <name type="scientific">Thermosipho japonicus</name>
    <dbReference type="NCBI Taxonomy" id="90323"/>
    <lineage>
        <taxon>Bacteria</taxon>
        <taxon>Thermotogati</taxon>
        <taxon>Thermotogota</taxon>
        <taxon>Thermotogae</taxon>
        <taxon>Thermotogales</taxon>
        <taxon>Fervidobacteriaceae</taxon>
        <taxon>Thermosipho</taxon>
    </lineage>
</organism>
<reference evidence="2 3" key="1">
    <citation type="submission" date="2020-08" db="EMBL/GenBank/DDBJ databases">
        <title>Genomic Encyclopedia of Type Strains, Phase IV (KMG-IV): sequencing the most valuable type-strain genomes for metagenomic binning, comparative biology and taxonomic classification.</title>
        <authorList>
            <person name="Goeker M."/>
        </authorList>
    </citation>
    <scope>NUCLEOTIDE SEQUENCE [LARGE SCALE GENOMIC DNA]</scope>
    <source>
        <strain evidence="2 3">DSM 13481</strain>
    </source>
</reference>
<dbReference type="EMBL" id="JACHEX010000003">
    <property type="protein sequence ID" value="MBB6062823.1"/>
    <property type="molecule type" value="Genomic_DNA"/>
</dbReference>
<sequence>MKKLSIKWNVGTDENGEPMLKTQSLTVQDSVDTQKALLIAQTIEKYTNYSLYFAQLVTYTPVM</sequence>
<dbReference type="Proteomes" id="UP000555828">
    <property type="component" value="Unassembled WGS sequence"/>
</dbReference>
<evidence type="ECO:0000313" key="2">
    <source>
        <dbReference type="EMBL" id="MBB6062823.1"/>
    </source>
</evidence>
<keyword evidence="3" id="KW-1185">Reference proteome</keyword>
<comment type="caution">
    <text evidence="2">The sequence shown here is derived from an EMBL/GenBank/DDBJ whole genome shotgun (WGS) entry which is preliminary data.</text>
</comment>
<proteinExistence type="predicted"/>
<name>A0A841GS73_9BACT</name>
<dbReference type="RefSeq" id="WP_184619457.1">
    <property type="nucleotide sequence ID" value="NZ_JACHEX010000003.1"/>
</dbReference>
<feature type="domain" description="DUF1659" evidence="1">
    <location>
        <begin position="2"/>
        <end position="57"/>
    </location>
</feature>
<accession>A0A841GS73</accession>
<protein>
    <recommendedName>
        <fullName evidence="1">DUF1659 domain-containing protein</fullName>
    </recommendedName>
</protein>
<evidence type="ECO:0000313" key="3">
    <source>
        <dbReference type="Proteomes" id="UP000555828"/>
    </source>
</evidence>
<dbReference type="AlphaFoldDB" id="A0A841GS73"/>